<dbReference type="EMBL" id="GL996502">
    <property type="protein sequence ID" value="EGW32208.1"/>
    <property type="molecule type" value="Genomic_DNA"/>
</dbReference>
<sequence>MSSQVNASQLRPYYDHDSFDAGYSVIFKTGVGLVDTQTNKPITAKFSASAIDRAINKGGSGSGVLSKSLGRTGGGIGIGFSGDSHGGAGMFKDKNYIYDLEFNEYFDLHNLAELFKNLFWNFIKNYTKVLLSQPLEIVRLVLQVGKFEFVSPEKKLTPDLSESRRLLAEDMGEFSSPAPYTTEEEDDDVIDYFQSNIEQSVWSNEQSRQSLDTSEVRKKKKSKRRSGSRINKIQPKSIHTVDIMSAIVNKDGPFALFRGINASFIYQTLSHTIEAWITGFISPFLGIPDPFFLDLTHSNDPFKSLWLSVSACVLTGLILVPLDLIRVRLMVTQFIGDLKEQEDEITQLVEQTIQSTRSVRESIRNFPVYYLSHPPTPVVFLTILHQFSISIFRKIAPYILFIKFNIDSYSSPNIYTFVNLISLIMEFFIKLPVENLLRKEQVRFLLTSKPEDVMKVITIENPQENLIVEFNGKVNEAEQDEDTPSTFLERVKQMGLFNGWRVGVLNVIGFWGYNILKNDGTELKEERL</sequence>
<dbReference type="GO" id="GO:0016020">
    <property type="term" value="C:membrane"/>
    <property type="evidence" value="ECO:0007669"/>
    <property type="project" value="UniProtKB-SubCell"/>
</dbReference>
<protein>
    <recommendedName>
        <fullName evidence="8">Mitochondrial fusion and transport protein UGO1</fullName>
    </recommendedName>
</protein>
<dbReference type="KEGG" id="spaa:SPAPADRAFT_139594"/>
<dbReference type="InterPro" id="IPR023395">
    <property type="entry name" value="MCP_dom_sf"/>
</dbReference>
<dbReference type="OrthoDB" id="77989at2759"/>
<name>G3APN7_SPAPN</name>
<comment type="subcellular location">
    <subcellularLocation>
        <location evidence="1">Membrane</location>
    </subcellularLocation>
</comment>
<reference evidence="6 7" key="1">
    <citation type="journal article" date="2011" name="Proc. Natl. Acad. Sci. U.S.A.">
        <title>Comparative genomics of xylose-fermenting fungi for enhanced biofuel production.</title>
        <authorList>
            <person name="Wohlbach D.J."/>
            <person name="Kuo A."/>
            <person name="Sato T.K."/>
            <person name="Potts K.M."/>
            <person name="Salamov A.A."/>
            <person name="LaButti K.M."/>
            <person name="Sun H."/>
            <person name="Clum A."/>
            <person name="Pangilinan J.L."/>
            <person name="Lindquist E.A."/>
            <person name="Lucas S."/>
            <person name="Lapidus A."/>
            <person name="Jin M."/>
            <person name="Gunawan C."/>
            <person name="Balan V."/>
            <person name="Dale B.E."/>
            <person name="Jeffries T.W."/>
            <person name="Zinkel R."/>
            <person name="Barry K.W."/>
            <person name="Grigoriev I.V."/>
            <person name="Gasch A.P."/>
        </authorList>
    </citation>
    <scope>NUCLEOTIDE SEQUENCE [LARGE SCALE GENOMIC DNA]</scope>
    <source>
        <strain evidence="7">NRRL Y-27907 / 11-Y1</strain>
    </source>
</reference>
<evidence type="ECO:0000313" key="6">
    <source>
        <dbReference type="EMBL" id="EGW32208.1"/>
    </source>
</evidence>
<evidence type="ECO:0008006" key="8">
    <source>
        <dbReference type="Google" id="ProtNLM"/>
    </source>
</evidence>
<dbReference type="RefSeq" id="XP_007375484.1">
    <property type="nucleotide sequence ID" value="XM_007375422.1"/>
</dbReference>
<evidence type="ECO:0000256" key="4">
    <source>
        <dbReference type="ARBA" id="ARBA00023136"/>
    </source>
</evidence>
<dbReference type="HOGENOM" id="CLU_029376_0_0_1"/>
<keyword evidence="2" id="KW-0812">Transmembrane</keyword>
<dbReference type="GeneID" id="18870219"/>
<dbReference type="Proteomes" id="UP000000709">
    <property type="component" value="Unassembled WGS sequence"/>
</dbReference>
<proteinExistence type="predicted"/>
<feature type="compositionally biased region" description="Basic residues" evidence="5">
    <location>
        <begin position="217"/>
        <end position="227"/>
    </location>
</feature>
<keyword evidence="4" id="KW-0472">Membrane</keyword>
<evidence type="ECO:0000256" key="3">
    <source>
        <dbReference type="ARBA" id="ARBA00022989"/>
    </source>
</evidence>
<organism evidence="7">
    <name type="scientific">Spathaspora passalidarum (strain NRRL Y-27907 / 11-Y1)</name>
    <dbReference type="NCBI Taxonomy" id="619300"/>
    <lineage>
        <taxon>Eukaryota</taxon>
        <taxon>Fungi</taxon>
        <taxon>Dikarya</taxon>
        <taxon>Ascomycota</taxon>
        <taxon>Saccharomycotina</taxon>
        <taxon>Pichiomycetes</taxon>
        <taxon>Debaryomycetaceae</taxon>
        <taxon>Spathaspora</taxon>
    </lineage>
</organism>
<feature type="region of interest" description="Disordered" evidence="5">
    <location>
        <begin position="204"/>
        <end position="229"/>
    </location>
</feature>
<dbReference type="FunCoup" id="G3APN7">
    <property type="interactions" value="24"/>
</dbReference>
<dbReference type="AlphaFoldDB" id="G3APN7"/>
<dbReference type="InParanoid" id="G3APN7"/>
<accession>G3APN7</accession>
<keyword evidence="7" id="KW-1185">Reference proteome</keyword>
<dbReference type="Gene3D" id="1.50.40.10">
    <property type="entry name" value="Mitochondrial carrier domain"/>
    <property type="match status" value="1"/>
</dbReference>
<dbReference type="eggNOG" id="ENOG502RQI2">
    <property type="taxonomic scope" value="Eukaryota"/>
</dbReference>
<gene>
    <name evidence="6" type="ORF">SPAPADRAFT_139594</name>
</gene>
<dbReference type="STRING" id="619300.G3APN7"/>
<evidence type="ECO:0000313" key="7">
    <source>
        <dbReference type="Proteomes" id="UP000000709"/>
    </source>
</evidence>
<evidence type="ECO:0000256" key="5">
    <source>
        <dbReference type="SAM" id="MobiDB-lite"/>
    </source>
</evidence>
<evidence type="ECO:0000256" key="2">
    <source>
        <dbReference type="ARBA" id="ARBA00022692"/>
    </source>
</evidence>
<dbReference type="OMA" id="ELWRGWR"/>
<feature type="compositionally biased region" description="Polar residues" evidence="5">
    <location>
        <begin position="204"/>
        <end position="213"/>
    </location>
</feature>
<dbReference type="SUPFAM" id="SSF103506">
    <property type="entry name" value="Mitochondrial carrier"/>
    <property type="match status" value="1"/>
</dbReference>
<keyword evidence="3" id="KW-1133">Transmembrane helix</keyword>
<evidence type="ECO:0000256" key="1">
    <source>
        <dbReference type="ARBA" id="ARBA00004370"/>
    </source>
</evidence>